<sequence length="704" mass="76237">MPAPAQGNTHSRASKSLYTPVFYDDVPDSNVSSTGEVGTCSSYLKRLTREHLARASMEEVESSVAGSPTSESKARVGQLVAKVERAYAEANGNPADGRWVFVSDLLRLRCTRGGRRWLGANLDARAPEIPKHLCVIPKTNEEWQELECRIKDEEDVNSKVQRWIRTAEFEPLTPDVTVDRDQDQADATSPLNASNPRAEPSGRRAHAANAQTNLKSSFSLSHPLSSGSRFGFNVVKRSNTALKDSLKSRYPPPSVPSPNPTNPAHVHEPLPPTLHNAEVPDQSSQPPLHPPRDIANRSDSNFIQPSFRLSQIQTSTPLLIIADQVQKPDLPRKSSLEALESFDPRHSPESAHLGYNPGFLNRKRGRSGSPEEPVAKKIKTVVEVDQLSTPPPQLDAAEALATPPVIKALPHLTELLALSPRNKRSSPRKHNSNSPAALPAPARASDSGNHKPSAIPELPQAKRADTVLSVNGNPIQTAPVPEPPFQAPASEIPLAQIPDSIAAMVDDGDSEGSQVPEPTAELQPEADDDTSTVEAALIVQRSQRQTSDPPSSPKADPFRFPSIGPESAASKLEATTYNLYGLDNLDSSPAKSLSSLAGSDSELDDDEVDDRTSENISSTVPKRLHHLVDPEFNPQFTSTQKSNLDYNLASNAVFNGPTTSDNLSWGNEKLPSTSQLQAEVNSQVDEFDKFMEADLGYDLVAPGL</sequence>
<feature type="compositionally biased region" description="Basic residues" evidence="1">
    <location>
        <begin position="421"/>
        <end position="431"/>
    </location>
</feature>
<reference evidence="2 3" key="1">
    <citation type="journal article" date="2020" name="ISME J.">
        <title>Uncovering the hidden diversity of litter-decomposition mechanisms in mushroom-forming fungi.</title>
        <authorList>
            <person name="Floudas D."/>
            <person name="Bentzer J."/>
            <person name="Ahren D."/>
            <person name="Johansson T."/>
            <person name="Persson P."/>
            <person name="Tunlid A."/>
        </authorList>
    </citation>
    <scope>NUCLEOTIDE SEQUENCE [LARGE SCALE GENOMIC DNA]</scope>
    <source>
        <strain evidence="2 3">CBS 146.42</strain>
    </source>
</reference>
<feature type="region of interest" description="Disordered" evidence="1">
    <location>
        <begin position="174"/>
        <end position="209"/>
    </location>
</feature>
<dbReference type="AlphaFoldDB" id="A0A8H5FUW5"/>
<feature type="compositionally biased region" description="Polar residues" evidence="1">
    <location>
        <begin position="540"/>
        <end position="549"/>
    </location>
</feature>
<accession>A0A8H5FUW5</accession>
<feature type="region of interest" description="Disordered" evidence="1">
    <location>
        <begin position="588"/>
        <end position="617"/>
    </location>
</feature>
<protein>
    <submittedName>
        <fullName evidence="2">Uncharacterized protein</fullName>
    </submittedName>
</protein>
<dbReference type="OrthoDB" id="3218262at2759"/>
<gene>
    <name evidence="2" type="ORF">D9756_008857</name>
</gene>
<evidence type="ECO:0000256" key="1">
    <source>
        <dbReference type="SAM" id="MobiDB-lite"/>
    </source>
</evidence>
<feature type="compositionally biased region" description="Pro residues" evidence="1">
    <location>
        <begin position="250"/>
        <end position="261"/>
    </location>
</feature>
<dbReference type="EMBL" id="JAACJO010000016">
    <property type="protein sequence ID" value="KAF5349633.1"/>
    <property type="molecule type" value="Genomic_DNA"/>
</dbReference>
<feature type="compositionally biased region" description="Low complexity" evidence="1">
    <location>
        <begin position="435"/>
        <end position="444"/>
    </location>
</feature>
<organism evidence="2 3">
    <name type="scientific">Leucocoprinus leucothites</name>
    <dbReference type="NCBI Taxonomy" id="201217"/>
    <lineage>
        <taxon>Eukaryota</taxon>
        <taxon>Fungi</taxon>
        <taxon>Dikarya</taxon>
        <taxon>Basidiomycota</taxon>
        <taxon>Agaricomycotina</taxon>
        <taxon>Agaricomycetes</taxon>
        <taxon>Agaricomycetidae</taxon>
        <taxon>Agaricales</taxon>
        <taxon>Agaricineae</taxon>
        <taxon>Agaricaceae</taxon>
        <taxon>Leucocoprinus</taxon>
    </lineage>
</organism>
<comment type="caution">
    <text evidence="2">The sequence shown here is derived from an EMBL/GenBank/DDBJ whole genome shotgun (WGS) entry which is preliminary data.</text>
</comment>
<evidence type="ECO:0000313" key="3">
    <source>
        <dbReference type="Proteomes" id="UP000559027"/>
    </source>
</evidence>
<feature type="compositionally biased region" description="Polar residues" evidence="1">
    <location>
        <begin position="588"/>
        <end position="598"/>
    </location>
</feature>
<evidence type="ECO:0000313" key="2">
    <source>
        <dbReference type="EMBL" id="KAF5349633.1"/>
    </source>
</evidence>
<dbReference type="Proteomes" id="UP000559027">
    <property type="component" value="Unassembled WGS sequence"/>
</dbReference>
<feature type="compositionally biased region" description="Polar residues" evidence="1">
    <location>
        <begin position="185"/>
        <end position="195"/>
    </location>
</feature>
<name>A0A8H5FUW5_9AGAR</name>
<proteinExistence type="predicted"/>
<feature type="region of interest" description="Disordered" evidence="1">
    <location>
        <begin position="243"/>
        <end position="299"/>
    </location>
</feature>
<feature type="region of interest" description="Disordered" evidence="1">
    <location>
        <begin position="419"/>
        <end position="461"/>
    </location>
</feature>
<feature type="region of interest" description="Disordered" evidence="1">
    <location>
        <begin position="343"/>
        <end position="373"/>
    </location>
</feature>
<feature type="region of interest" description="Disordered" evidence="1">
    <location>
        <begin position="504"/>
        <end position="565"/>
    </location>
</feature>
<keyword evidence="3" id="KW-1185">Reference proteome</keyword>